<dbReference type="Proteomes" id="UP000556436">
    <property type="component" value="Unassembled WGS sequence"/>
</dbReference>
<organism evidence="2 3">
    <name type="scientific">Streptomyces netropsis</name>
    <name type="common">Streptoverticillium netropsis</name>
    <dbReference type="NCBI Taxonomy" id="55404"/>
    <lineage>
        <taxon>Bacteria</taxon>
        <taxon>Bacillati</taxon>
        <taxon>Actinomycetota</taxon>
        <taxon>Actinomycetes</taxon>
        <taxon>Kitasatosporales</taxon>
        <taxon>Streptomycetaceae</taxon>
        <taxon>Streptomyces</taxon>
    </lineage>
</organism>
<dbReference type="EMBL" id="JACHJG010000001">
    <property type="protein sequence ID" value="MBB4884965.1"/>
    <property type="molecule type" value="Genomic_DNA"/>
</dbReference>
<comment type="caution">
    <text evidence="2">The sequence shown here is derived from an EMBL/GenBank/DDBJ whole genome shotgun (WGS) entry which is preliminary data.</text>
</comment>
<evidence type="ECO:0000256" key="1">
    <source>
        <dbReference type="SAM" id="MobiDB-lite"/>
    </source>
</evidence>
<keyword evidence="3" id="KW-1185">Reference proteome</keyword>
<dbReference type="AlphaFoldDB" id="A0A7W7L7A4"/>
<evidence type="ECO:0000313" key="2">
    <source>
        <dbReference type="EMBL" id="MBB4884965.1"/>
    </source>
</evidence>
<name>A0A7W7L7A4_STRNE</name>
<feature type="region of interest" description="Disordered" evidence="1">
    <location>
        <begin position="36"/>
        <end position="55"/>
    </location>
</feature>
<evidence type="ECO:0000313" key="3">
    <source>
        <dbReference type="Proteomes" id="UP000556436"/>
    </source>
</evidence>
<reference evidence="2 3" key="1">
    <citation type="submission" date="2020-08" db="EMBL/GenBank/DDBJ databases">
        <title>Genomic Encyclopedia of Type Strains, Phase III (KMG-III): the genomes of soil and plant-associated and newly described type strains.</title>
        <authorList>
            <person name="Whitman W."/>
        </authorList>
    </citation>
    <scope>NUCLEOTIDE SEQUENCE [LARGE SCALE GENOMIC DNA]</scope>
    <source>
        <strain evidence="2 3">CECT 3265</strain>
    </source>
</reference>
<protein>
    <submittedName>
        <fullName evidence="2">Integrase</fullName>
    </submittedName>
</protein>
<sequence>MIKKLLGHAYIGITTGVYAHIRLRLQCQAIDTLNDVLGTGNNDREDPPSAAATVR</sequence>
<accession>A0A7W7L7A4</accession>
<proteinExistence type="predicted"/>
<gene>
    <name evidence="2" type="ORF">FHS38_000974</name>
</gene>